<dbReference type="STRING" id="670482.SAMN04488542_10558"/>
<sequence>MNIKRTVTLRLLQLIRDLTNKAAEFEGVGIKLAATDELIEQVASTLFEINGIVPAAAGPLYISLSDYSSGAIEAADFMSLMHGQAVSLQ</sequence>
<accession>A0A1G7HW88</accession>
<reference evidence="1 2" key="1">
    <citation type="submission" date="2016-10" db="EMBL/GenBank/DDBJ databases">
        <authorList>
            <person name="de Groot N.N."/>
        </authorList>
    </citation>
    <scope>NUCLEOTIDE SEQUENCE [LARGE SCALE GENOMIC DNA]</scope>
    <source>
        <strain evidence="1 2">DSM 28129</strain>
    </source>
</reference>
<dbReference type="Proteomes" id="UP000198972">
    <property type="component" value="Unassembled WGS sequence"/>
</dbReference>
<dbReference type="AlphaFoldDB" id="A0A1G7HW88"/>
<keyword evidence="2" id="KW-1185">Reference proteome</keyword>
<dbReference type="EMBL" id="FNBG01000005">
    <property type="protein sequence ID" value="SDF04655.1"/>
    <property type="molecule type" value="Genomic_DNA"/>
</dbReference>
<dbReference type="RefSeq" id="WP_091227697.1">
    <property type="nucleotide sequence ID" value="NZ_FNBG01000005.1"/>
</dbReference>
<proteinExistence type="predicted"/>
<name>A0A1G7HW88_9BACL</name>
<gene>
    <name evidence="1" type="ORF">SAMN04488542_10558</name>
</gene>
<evidence type="ECO:0000313" key="2">
    <source>
        <dbReference type="Proteomes" id="UP000198972"/>
    </source>
</evidence>
<protein>
    <submittedName>
        <fullName evidence="1">Uncharacterized protein</fullName>
    </submittedName>
</protein>
<evidence type="ECO:0000313" key="1">
    <source>
        <dbReference type="EMBL" id="SDF04655.1"/>
    </source>
</evidence>
<organism evidence="1 2">
    <name type="scientific">Fontibacillus panacisegetis</name>
    <dbReference type="NCBI Taxonomy" id="670482"/>
    <lineage>
        <taxon>Bacteria</taxon>
        <taxon>Bacillati</taxon>
        <taxon>Bacillota</taxon>
        <taxon>Bacilli</taxon>
        <taxon>Bacillales</taxon>
        <taxon>Paenibacillaceae</taxon>
        <taxon>Fontibacillus</taxon>
    </lineage>
</organism>